<dbReference type="GO" id="GO:0006206">
    <property type="term" value="P:pyrimidine nucleobase metabolic process"/>
    <property type="evidence" value="ECO:0007669"/>
    <property type="project" value="InterPro"/>
</dbReference>
<reference evidence="12" key="1">
    <citation type="journal article" date="2018" name="Antonie Van Leeuwenhoek">
        <title>Proteinivorax hydrogeniformans sp. nov., an anaerobic, haloalkaliphilic bacterium fermenting proteinaceous compounds with high hydrogen production.</title>
        <authorList>
            <person name="Boltyanskaya Y."/>
            <person name="Detkova E."/>
            <person name="Pimenov N."/>
            <person name="Kevbrin V."/>
        </authorList>
    </citation>
    <scope>NUCLEOTIDE SEQUENCE</scope>
    <source>
        <strain evidence="12">Z-710</strain>
    </source>
</reference>
<dbReference type="InterPro" id="IPR035902">
    <property type="entry name" value="Nuc_phospho_transferase"/>
</dbReference>
<evidence type="ECO:0000256" key="3">
    <source>
        <dbReference type="ARBA" id="ARBA00006915"/>
    </source>
</evidence>
<dbReference type="SUPFAM" id="SSF54680">
    <property type="entry name" value="Pyrimidine nucleoside phosphorylase C-terminal domain"/>
    <property type="match status" value="1"/>
</dbReference>
<comment type="catalytic activity">
    <reaction evidence="9">
        <text>uridine + phosphate = alpha-D-ribose 1-phosphate + uracil</text>
        <dbReference type="Rhea" id="RHEA:24388"/>
        <dbReference type="ChEBI" id="CHEBI:16704"/>
        <dbReference type="ChEBI" id="CHEBI:17568"/>
        <dbReference type="ChEBI" id="CHEBI:43474"/>
        <dbReference type="ChEBI" id="CHEBI:57720"/>
        <dbReference type="EC" id="2.4.2.2"/>
    </reaction>
</comment>
<dbReference type="NCBIfam" id="NF004490">
    <property type="entry name" value="PRK05820.1"/>
    <property type="match status" value="1"/>
</dbReference>
<evidence type="ECO:0000259" key="11">
    <source>
        <dbReference type="SMART" id="SM00941"/>
    </source>
</evidence>
<keyword evidence="8 12" id="KW-0808">Transferase</keyword>
<evidence type="ECO:0000256" key="1">
    <source>
        <dbReference type="ARBA" id="ARBA00001066"/>
    </source>
</evidence>
<evidence type="ECO:0000256" key="9">
    <source>
        <dbReference type="ARBA" id="ARBA00048453"/>
    </source>
</evidence>
<name>A0AAU8HRH9_9FIRM</name>
<dbReference type="InterPro" id="IPR017872">
    <property type="entry name" value="Pyrmidine_PPase_CS"/>
</dbReference>
<dbReference type="PANTHER" id="PTHR10515">
    <property type="entry name" value="THYMIDINE PHOSPHORYLASE"/>
    <property type="match status" value="1"/>
</dbReference>
<dbReference type="EC" id="2.4.2.2" evidence="5"/>
<dbReference type="GO" id="GO:0006213">
    <property type="term" value="P:pyrimidine nucleoside metabolic process"/>
    <property type="evidence" value="ECO:0007669"/>
    <property type="project" value="InterPro"/>
</dbReference>
<dbReference type="Pfam" id="PF02885">
    <property type="entry name" value="Glycos_trans_3N"/>
    <property type="match status" value="1"/>
</dbReference>
<evidence type="ECO:0000256" key="4">
    <source>
        <dbReference type="ARBA" id="ARBA00011738"/>
    </source>
</evidence>
<dbReference type="Gene3D" id="1.20.970.10">
    <property type="entry name" value="Transferase, Pyrimidine Nucleoside Phosphorylase, Chain C"/>
    <property type="match status" value="1"/>
</dbReference>
<comment type="function">
    <text evidence="2">Catalyzes phosphorolysis of the pyrimidine nucleosides uridine, thymidine and 2'-deoxyuridine with the formation of the corresponding pyrimidine base and ribose-1-phosphate.</text>
</comment>
<dbReference type="SMART" id="SM00941">
    <property type="entry name" value="PYNP_C"/>
    <property type="match status" value="1"/>
</dbReference>
<dbReference type="EMBL" id="CP159485">
    <property type="protein sequence ID" value="XCI27761.1"/>
    <property type="molecule type" value="Genomic_DNA"/>
</dbReference>
<dbReference type="SUPFAM" id="SSF52418">
    <property type="entry name" value="Nucleoside phosphorylase/phosphoribosyltransferase catalytic domain"/>
    <property type="match status" value="1"/>
</dbReference>
<reference evidence="12" key="2">
    <citation type="submission" date="2024-06" db="EMBL/GenBank/DDBJ databases">
        <authorList>
            <person name="Petrova K.O."/>
            <person name="Toshchakov S.V."/>
            <person name="Boltjanskaja Y.V."/>
            <person name="Kevbrin V.V."/>
        </authorList>
    </citation>
    <scope>NUCLEOTIDE SEQUENCE</scope>
    <source>
        <strain evidence="12">Z-710</strain>
    </source>
</reference>
<dbReference type="InterPro" id="IPR036566">
    <property type="entry name" value="PYNP-like_C_sf"/>
</dbReference>
<dbReference type="PIRSF" id="PIRSF000478">
    <property type="entry name" value="TP_PyNP"/>
    <property type="match status" value="1"/>
</dbReference>
<evidence type="ECO:0000256" key="8">
    <source>
        <dbReference type="ARBA" id="ARBA00022679"/>
    </source>
</evidence>
<evidence type="ECO:0000256" key="10">
    <source>
        <dbReference type="ARBA" id="ARBA00048525"/>
    </source>
</evidence>
<dbReference type="Pfam" id="PF00591">
    <property type="entry name" value="Glycos_transf_3"/>
    <property type="match status" value="1"/>
</dbReference>
<keyword evidence="7 12" id="KW-0328">Glycosyltransferase</keyword>
<dbReference type="NCBIfam" id="TIGR02644">
    <property type="entry name" value="Y_phosphoryl"/>
    <property type="match status" value="1"/>
</dbReference>
<dbReference type="NCBIfam" id="NF004747">
    <property type="entry name" value="PRK06078.1"/>
    <property type="match status" value="1"/>
</dbReference>
<evidence type="ECO:0000313" key="12">
    <source>
        <dbReference type="EMBL" id="XCI27761.1"/>
    </source>
</evidence>
<dbReference type="GO" id="GO:0005829">
    <property type="term" value="C:cytosol"/>
    <property type="evidence" value="ECO:0007669"/>
    <property type="project" value="TreeGrafter"/>
</dbReference>
<dbReference type="RefSeq" id="WP_353892338.1">
    <property type="nucleotide sequence ID" value="NZ_CP159485.1"/>
</dbReference>
<dbReference type="InterPro" id="IPR036320">
    <property type="entry name" value="Glycosyl_Trfase_fam3_N_dom_sf"/>
</dbReference>
<dbReference type="Pfam" id="PF07831">
    <property type="entry name" value="PYNP_C"/>
    <property type="match status" value="1"/>
</dbReference>
<evidence type="ECO:0000256" key="7">
    <source>
        <dbReference type="ARBA" id="ARBA00022676"/>
    </source>
</evidence>
<dbReference type="AlphaFoldDB" id="A0AAU8HRH9"/>
<dbReference type="Gene3D" id="3.90.1170.30">
    <property type="entry name" value="Pyrimidine nucleoside phosphorylase-like, C-terminal domain"/>
    <property type="match status" value="1"/>
</dbReference>
<dbReference type="InterPro" id="IPR017459">
    <property type="entry name" value="Glycosyl_Trfase_fam3_N_dom"/>
</dbReference>
<dbReference type="InterPro" id="IPR018090">
    <property type="entry name" value="Pyrmidine_PPas_bac/euk"/>
</dbReference>
<dbReference type="GO" id="GO:0009032">
    <property type="term" value="F:thymidine phosphorylase activity"/>
    <property type="evidence" value="ECO:0007669"/>
    <property type="project" value="TreeGrafter"/>
</dbReference>
<protein>
    <recommendedName>
        <fullName evidence="6">Pyrimidine-nucleoside phosphorylase</fullName>
        <ecNumber evidence="5">2.4.2.2</ecNumber>
    </recommendedName>
</protein>
<sequence length="440" mass="47088">MRVYDLIYKKRQGEVLTKAELDFLISGYNKGEIPDYQMSAFAMAVFFKGMTSEETANLTQSIINSGETIDLSEIEGVKVDKHSTGGVGDTVSLIIAPIIAHFGAPFAKMSGRGLGHTGGTLDKLESIEGFNIHLTSQEFIDKVNKNKVAVMGQTAKLAPADGKLYSLRDVTATVDSIPLIASSIMSKKLAAGADGIVLDVKTGDGAFMKSVEDSFSLAKEMVDIGTHLGKETVALVTDMDQPLGEAIGNSLEVIEAFETLRGRGPEDLTKLCITVAGHMLVIAKIFTENQQAENAVRKVLESGEALAKMKEFISAQGGDPDVVDNYSLLPVAKHKVAVKSPVDGNVKKIKAETLGKMAMMLGAGRAVKTDSIDHSVGIIVHKKQGDKVKHGEPLATVYSSTSQVSSDVVDGVINSYELTKEKVEEKPLIYGVVTREGIKK</sequence>
<organism evidence="12">
    <name type="scientific">Proteinivorax hydrogeniformans</name>
    <dbReference type="NCBI Taxonomy" id="1826727"/>
    <lineage>
        <taxon>Bacteria</taxon>
        <taxon>Bacillati</taxon>
        <taxon>Bacillota</taxon>
        <taxon>Clostridia</taxon>
        <taxon>Eubacteriales</taxon>
        <taxon>Proteinivoracaceae</taxon>
        <taxon>Proteinivorax</taxon>
    </lineage>
</organism>
<comment type="subunit">
    <text evidence="4">Homodimer.</text>
</comment>
<dbReference type="InterPro" id="IPR000053">
    <property type="entry name" value="Thymidine/pyrmidine_PPase"/>
</dbReference>
<dbReference type="GO" id="GO:0004645">
    <property type="term" value="F:1,4-alpha-oligoglucan phosphorylase activity"/>
    <property type="evidence" value="ECO:0007669"/>
    <property type="project" value="InterPro"/>
</dbReference>
<comment type="catalytic activity">
    <reaction evidence="10">
        <text>thymidine + phosphate = 2-deoxy-alpha-D-ribose 1-phosphate + thymine</text>
        <dbReference type="Rhea" id="RHEA:16037"/>
        <dbReference type="ChEBI" id="CHEBI:17748"/>
        <dbReference type="ChEBI" id="CHEBI:17821"/>
        <dbReference type="ChEBI" id="CHEBI:43474"/>
        <dbReference type="ChEBI" id="CHEBI:57259"/>
        <dbReference type="EC" id="2.4.2.2"/>
    </reaction>
</comment>
<dbReference type="FunFam" id="3.40.1030.10:FF:000003">
    <property type="entry name" value="Pyrimidine-nucleoside phosphorylase"/>
    <property type="match status" value="1"/>
</dbReference>
<proteinExistence type="inferred from homology"/>
<gene>
    <name evidence="12" type="ORF">PRVXH_001681</name>
</gene>
<dbReference type="InterPro" id="IPR013102">
    <property type="entry name" value="PYNP_C"/>
</dbReference>
<comment type="similarity">
    <text evidence="3">Belongs to the thymidine/pyrimidine-nucleoside phosphorylase family.</text>
</comment>
<evidence type="ECO:0000256" key="2">
    <source>
        <dbReference type="ARBA" id="ARBA00003877"/>
    </source>
</evidence>
<accession>A0AAU8HRH9</accession>
<dbReference type="SUPFAM" id="SSF47648">
    <property type="entry name" value="Nucleoside phosphorylase/phosphoribosyltransferase N-terminal domain"/>
    <property type="match status" value="1"/>
</dbReference>
<comment type="catalytic activity">
    <reaction evidence="1">
        <text>2'-deoxyuridine + phosphate = 2-deoxy-alpha-D-ribose 1-phosphate + uracil</text>
        <dbReference type="Rhea" id="RHEA:22824"/>
        <dbReference type="ChEBI" id="CHEBI:16450"/>
        <dbReference type="ChEBI" id="CHEBI:17568"/>
        <dbReference type="ChEBI" id="CHEBI:43474"/>
        <dbReference type="ChEBI" id="CHEBI:57259"/>
        <dbReference type="EC" id="2.4.2.2"/>
    </reaction>
</comment>
<dbReference type="InterPro" id="IPR000312">
    <property type="entry name" value="Glycosyl_Trfase_fam3"/>
</dbReference>
<evidence type="ECO:0000256" key="6">
    <source>
        <dbReference type="ARBA" id="ARBA00014680"/>
    </source>
</evidence>
<evidence type="ECO:0000256" key="5">
    <source>
        <dbReference type="ARBA" id="ARBA00011889"/>
    </source>
</evidence>
<dbReference type="PANTHER" id="PTHR10515:SF0">
    <property type="entry name" value="THYMIDINE PHOSPHORYLASE"/>
    <property type="match status" value="1"/>
</dbReference>
<dbReference type="PROSITE" id="PS00647">
    <property type="entry name" value="THYMID_PHOSPHORYLASE"/>
    <property type="match status" value="1"/>
</dbReference>
<feature type="domain" description="Pyrimidine nucleoside phosphorylase C-terminal" evidence="11">
    <location>
        <begin position="345"/>
        <end position="419"/>
    </location>
</feature>
<dbReference type="Gene3D" id="3.40.1030.10">
    <property type="entry name" value="Nucleoside phosphorylase/phosphoribosyltransferase catalytic domain"/>
    <property type="match status" value="1"/>
</dbReference>